<evidence type="ECO:0000256" key="4">
    <source>
        <dbReference type="ARBA" id="ARBA00022461"/>
    </source>
</evidence>
<evidence type="ECO:0000256" key="1">
    <source>
        <dbReference type="ARBA" id="ARBA00004141"/>
    </source>
</evidence>
<evidence type="ECO:0000256" key="7">
    <source>
        <dbReference type="ARBA" id="ARBA00023053"/>
    </source>
</evidence>
<keyword evidence="8 13" id="KW-0406">Ion transport</keyword>
<name>A0A914RY88_PAREQ</name>
<evidence type="ECO:0000256" key="5">
    <source>
        <dbReference type="ARBA" id="ARBA00022692"/>
    </source>
</evidence>
<keyword evidence="3 13" id="KW-0813">Transport</keyword>
<dbReference type="PRINTS" id="PR01078">
    <property type="entry name" value="AMINACHANNEL"/>
</dbReference>
<keyword evidence="6 14" id="KW-1133">Transmembrane helix</keyword>
<evidence type="ECO:0000256" key="3">
    <source>
        <dbReference type="ARBA" id="ARBA00022448"/>
    </source>
</evidence>
<keyword evidence="4 13" id="KW-0894">Sodium channel</keyword>
<evidence type="ECO:0000256" key="10">
    <source>
        <dbReference type="ARBA" id="ARBA00023180"/>
    </source>
</evidence>
<accession>A0A914RY88</accession>
<dbReference type="Pfam" id="PF00858">
    <property type="entry name" value="ASC"/>
    <property type="match status" value="1"/>
</dbReference>
<keyword evidence="9 14" id="KW-0472">Membrane</keyword>
<dbReference type="GO" id="GO:0016020">
    <property type="term" value="C:membrane"/>
    <property type="evidence" value="ECO:0007669"/>
    <property type="project" value="UniProtKB-SubCell"/>
</dbReference>
<keyword evidence="11 13" id="KW-0739">Sodium transport</keyword>
<evidence type="ECO:0000313" key="15">
    <source>
        <dbReference type="Proteomes" id="UP000887564"/>
    </source>
</evidence>
<keyword evidence="5 13" id="KW-0812">Transmembrane</keyword>
<dbReference type="GO" id="GO:0005272">
    <property type="term" value="F:sodium channel activity"/>
    <property type="evidence" value="ECO:0007669"/>
    <property type="project" value="UniProtKB-KW"/>
</dbReference>
<comment type="similarity">
    <text evidence="2 13">Belongs to the amiloride-sensitive sodium channel (TC 1.A.6) family.</text>
</comment>
<dbReference type="AlphaFoldDB" id="A0A914RY88"/>
<proteinExistence type="inferred from homology"/>
<keyword evidence="7" id="KW-0915">Sodium</keyword>
<protein>
    <submittedName>
        <fullName evidence="16">Uncharacterized protein</fullName>
    </submittedName>
</protein>
<feature type="transmembrane region" description="Helical" evidence="14">
    <location>
        <begin position="157"/>
        <end position="176"/>
    </location>
</feature>
<reference evidence="16" key="1">
    <citation type="submission" date="2022-11" db="UniProtKB">
        <authorList>
            <consortium name="WormBaseParasite"/>
        </authorList>
    </citation>
    <scope>IDENTIFICATION</scope>
</reference>
<evidence type="ECO:0000256" key="9">
    <source>
        <dbReference type="ARBA" id="ARBA00023136"/>
    </source>
</evidence>
<dbReference type="WBParaSite" id="PEQ_0001147001-mRNA-1">
    <property type="protein sequence ID" value="PEQ_0001147001-mRNA-1"/>
    <property type="gene ID" value="PEQ_0001147001"/>
</dbReference>
<dbReference type="Gene3D" id="1.10.287.770">
    <property type="entry name" value="YojJ-like"/>
    <property type="match status" value="1"/>
</dbReference>
<evidence type="ECO:0000256" key="11">
    <source>
        <dbReference type="ARBA" id="ARBA00023201"/>
    </source>
</evidence>
<evidence type="ECO:0000256" key="14">
    <source>
        <dbReference type="SAM" id="Phobius"/>
    </source>
</evidence>
<comment type="subcellular location">
    <subcellularLocation>
        <location evidence="1">Membrane</location>
        <topology evidence="1">Multi-pass membrane protein</topology>
    </subcellularLocation>
</comment>
<sequence length="190" mass="21971">MVIICALLRFKKLPSYHNFQIEQLSLRLNSALTARNNFFDSTELQPVENGSMSRIQHCIRCLQALLSSTETLKVKYSKRDTLGMIPMLIRAYTFIFLLTEALQRQVTIAKSYSPSPQYDEINLLFVKIYFAHFKQEVIVQERSYNLFLLLAEIGGTIGLYVGATLLTVAETIVFFIEKRTRKFFIRPSEI</sequence>
<evidence type="ECO:0000256" key="13">
    <source>
        <dbReference type="RuleBase" id="RU000679"/>
    </source>
</evidence>
<keyword evidence="15" id="KW-1185">Reference proteome</keyword>
<keyword evidence="12 13" id="KW-0407">Ion channel</keyword>
<dbReference type="InterPro" id="IPR001873">
    <property type="entry name" value="ENaC"/>
</dbReference>
<evidence type="ECO:0000256" key="8">
    <source>
        <dbReference type="ARBA" id="ARBA00023065"/>
    </source>
</evidence>
<evidence type="ECO:0000313" key="16">
    <source>
        <dbReference type="WBParaSite" id="PEQ_0001147001-mRNA-1"/>
    </source>
</evidence>
<organism evidence="15 16">
    <name type="scientific">Parascaris equorum</name>
    <name type="common">Equine roundworm</name>
    <dbReference type="NCBI Taxonomy" id="6256"/>
    <lineage>
        <taxon>Eukaryota</taxon>
        <taxon>Metazoa</taxon>
        <taxon>Ecdysozoa</taxon>
        <taxon>Nematoda</taxon>
        <taxon>Chromadorea</taxon>
        <taxon>Rhabditida</taxon>
        <taxon>Spirurina</taxon>
        <taxon>Ascaridomorpha</taxon>
        <taxon>Ascaridoidea</taxon>
        <taxon>Ascarididae</taxon>
        <taxon>Parascaris</taxon>
    </lineage>
</organism>
<evidence type="ECO:0000256" key="12">
    <source>
        <dbReference type="ARBA" id="ARBA00023303"/>
    </source>
</evidence>
<dbReference type="Proteomes" id="UP000887564">
    <property type="component" value="Unplaced"/>
</dbReference>
<keyword evidence="10" id="KW-0325">Glycoprotein</keyword>
<evidence type="ECO:0000256" key="6">
    <source>
        <dbReference type="ARBA" id="ARBA00022989"/>
    </source>
</evidence>
<evidence type="ECO:0000256" key="2">
    <source>
        <dbReference type="ARBA" id="ARBA00007193"/>
    </source>
</evidence>